<dbReference type="AlphaFoldDB" id="G5GH45"/>
<evidence type="ECO:0000313" key="2">
    <source>
        <dbReference type="Proteomes" id="UP000003011"/>
    </source>
</evidence>
<dbReference type="Proteomes" id="UP000003011">
    <property type="component" value="Unassembled WGS sequence"/>
</dbReference>
<reference evidence="1 2" key="1">
    <citation type="submission" date="2011-08" db="EMBL/GenBank/DDBJ databases">
        <title>The Genome Sequence of Johnsonella ignava ATCC 51276.</title>
        <authorList>
            <consortium name="The Broad Institute Genome Sequencing Platform"/>
            <person name="Earl A."/>
            <person name="Ward D."/>
            <person name="Feldgarden M."/>
            <person name="Gevers D."/>
            <person name="Izard J."/>
            <person name="Blanton J.M."/>
            <person name="Baranova O.V."/>
            <person name="Dewhirst F.E."/>
            <person name="Young S.K."/>
            <person name="Zeng Q."/>
            <person name="Gargeya S."/>
            <person name="Fitzgerald M."/>
            <person name="Haas B."/>
            <person name="Abouelleil A."/>
            <person name="Alvarado L."/>
            <person name="Arachchi H.M."/>
            <person name="Berlin A."/>
            <person name="Brown A."/>
            <person name="Chapman S.B."/>
            <person name="Chen Z."/>
            <person name="Dunbar C."/>
            <person name="Freedman E."/>
            <person name="Gearin G."/>
            <person name="Gellesch M."/>
            <person name="Goldberg J."/>
            <person name="Griggs A."/>
            <person name="Gujja S."/>
            <person name="Heiman D."/>
            <person name="Howarth C."/>
            <person name="Larson L."/>
            <person name="Lui A."/>
            <person name="MacDonald P.J.P."/>
            <person name="Montmayeur A."/>
            <person name="Murphy C."/>
            <person name="Neiman D."/>
            <person name="Pearson M."/>
            <person name="Priest M."/>
            <person name="Roberts A."/>
            <person name="Saif S."/>
            <person name="Shea T."/>
            <person name="Shenoy N."/>
            <person name="Sisk P."/>
            <person name="Stolte C."/>
            <person name="Sykes S."/>
            <person name="Wortman J."/>
            <person name="Nusbaum C."/>
            <person name="Birren B."/>
        </authorList>
    </citation>
    <scope>NUCLEOTIDE SEQUENCE [LARGE SCALE GENOMIC DNA]</scope>
    <source>
        <strain evidence="1 2">ATCC 51276</strain>
    </source>
</reference>
<dbReference type="eggNOG" id="COG5275">
    <property type="taxonomic scope" value="Bacteria"/>
</dbReference>
<comment type="caution">
    <text evidence="1">The sequence shown here is derived from an EMBL/GenBank/DDBJ whole genome shotgun (WGS) entry which is preliminary data.</text>
</comment>
<protein>
    <recommendedName>
        <fullName evidence="3">D-proline reductase proprotein prdA</fullName>
    </recommendedName>
</protein>
<accession>G5GH45</accession>
<dbReference type="EMBL" id="ACZL01000015">
    <property type="protein sequence ID" value="EHI55842.1"/>
    <property type="molecule type" value="Genomic_DNA"/>
</dbReference>
<evidence type="ECO:0008006" key="3">
    <source>
        <dbReference type="Google" id="ProtNLM"/>
    </source>
</evidence>
<organism evidence="1 2">
    <name type="scientific">Johnsonella ignava ATCC 51276</name>
    <dbReference type="NCBI Taxonomy" id="679200"/>
    <lineage>
        <taxon>Bacteria</taxon>
        <taxon>Bacillati</taxon>
        <taxon>Bacillota</taxon>
        <taxon>Clostridia</taxon>
        <taxon>Lachnospirales</taxon>
        <taxon>Lachnospiraceae</taxon>
        <taxon>Johnsonella</taxon>
    </lineage>
</organism>
<dbReference type="PATRIC" id="fig|679200.3.peg.933"/>
<dbReference type="NCBIfam" id="TIGR04482">
    <property type="entry name" value="D_pro_red_PrdD"/>
    <property type="match status" value="1"/>
</dbReference>
<dbReference type="Pfam" id="PF09338">
    <property type="entry name" value="Gly_reductase"/>
    <property type="match status" value="1"/>
</dbReference>
<name>G5GH45_9FIRM</name>
<evidence type="ECO:0000313" key="1">
    <source>
        <dbReference type="EMBL" id="EHI55842.1"/>
    </source>
</evidence>
<dbReference type="InterPro" id="IPR015417">
    <property type="entry name" value="Gly_reductase_pB_sua/b"/>
</dbReference>
<proteinExistence type="predicted"/>
<dbReference type="STRING" id="679200.HMPREF9333_00885"/>
<dbReference type="OrthoDB" id="3651437at2"/>
<dbReference type="InterPro" id="IPR031000">
    <property type="entry name" value="D_pro_red_PrdD"/>
</dbReference>
<gene>
    <name evidence="1" type="ORF">HMPREF9333_00885</name>
</gene>
<sequence>MDSIELRRLVVRSYHVNEVKICEKFSFNNKVLCIDNSCIAPLLEDELIKKIDIRIIKPHEHDIEINTIMDIIPISVKALGKLGSGITHTITGAYVMLTGCDEDGRQMHEFGSSEGILKEKLRLNMAGTPSSQDIIIHVDVLLKGGEVYDRHLPLAAFRACDEIISHIRGVLRTQDARSADEVHEFYDRVRMGAKKVAIVKQVAGQGAMYDNWLFPDQPSGYNGGVSIIDIGNMPIVLSPNEYRDGTLRSMD</sequence>
<dbReference type="HOGENOM" id="CLU_1081155_0_0_9"/>
<dbReference type="GO" id="GO:0050485">
    <property type="term" value="F:oxidoreductase activity, acting on X-H and Y-H to form an X-Y bond, with a disulfide as acceptor"/>
    <property type="evidence" value="ECO:0007669"/>
    <property type="project" value="InterPro"/>
</dbReference>
<keyword evidence="2" id="KW-1185">Reference proteome</keyword>